<dbReference type="InterPro" id="IPR011757">
    <property type="entry name" value="Lytic_transglycosylase_MltB"/>
</dbReference>
<feature type="domain" description="Transglycosylase SLT" evidence="2">
    <location>
        <begin position="20"/>
        <end position="310"/>
    </location>
</feature>
<dbReference type="FunFam" id="1.10.8.350:FF:000001">
    <property type="entry name" value="Lytic murein transglycosylase B"/>
    <property type="match status" value="1"/>
</dbReference>
<dbReference type="GO" id="GO:0008933">
    <property type="term" value="F:peptidoglycan lytic transglycosylase activity"/>
    <property type="evidence" value="ECO:0007669"/>
    <property type="project" value="TreeGrafter"/>
</dbReference>
<gene>
    <name evidence="3" type="ORF">TAO_0558</name>
</gene>
<feature type="active site" evidence="1">
    <location>
        <position position="113"/>
    </location>
</feature>
<dbReference type="NCBIfam" id="TIGR02282">
    <property type="entry name" value="MltB"/>
    <property type="match status" value="1"/>
</dbReference>
<proteinExistence type="predicted"/>
<dbReference type="PANTHER" id="PTHR30163">
    <property type="entry name" value="MEMBRANE-BOUND LYTIC MUREIN TRANSGLYCOSYLASE B"/>
    <property type="match status" value="1"/>
</dbReference>
<sequence>MISLACVPVITIANADLPGVDNFINEMTTRYGFDKTELYQLFAEVEVKPDILRVISRPAEKGKPWHEYRRIFLTPQHIQGGVAFWKANQASLTKAKKVFGVAPEIIVAIIGVESRYGGHTGGYRVMDSLSTLAFRYPPRGRFFRQQLMELLLLAREEKQDPLYFTGSYAGAMGLIQFMPDSFRSYAIDFDKDGRRDIWQDPTDAIGSVANFLKRKGDWQADAPVATFVKVEGTDYQRWLNKGSKPSIPLQQLAQAGIQIPASVSKNMLASVFTLEQVEGPQVLIGFRNFYALMRYNPSPLYAMAVYELAEAIKLQLKGRSS</sequence>
<dbReference type="Proteomes" id="UP000243679">
    <property type="component" value="Chromosome"/>
</dbReference>
<dbReference type="Gene3D" id="1.10.530.10">
    <property type="match status" value="1"/>
</dbReference>
<dbReference type="PANTHER" id="PTHR30163:SF9">
    <property type="entry name" value="MEMBRANE-BOUND LYTIC MUREIN TRANSGLYCOSYLASE B"/>
    <property type="match status" value="1"/>
</dbReference>
<dbReference type="InterPro" id="IPR023346">
    <property type="entry name" value="Lysozyme-like_dom_sf"/>
</dbReference>
<accession>A0A1Q2SLC9</accession>
<reference evidence="3 4" key="1">
    <citation type="journal article" date="2017" name="ISME J.">
        <title>An acid-tolerant ammonia-oxidizing ?-proteobacterium from soil.</title>
        <authorList>
            <person name="Hayatsu M."/>
            <person name="Tago K."/>
            <person name="Uchiyama I."/>
            <person name="Toyoda A."/>
            <person name="Wang Y."/>
            <person name="Shimomura Y."/>
            <person name="Okubo T."/>
            <person name="Kurisu F."/>
            <person name="Hirono Y."/>
            <person name="Nonaka K."/>
            <person name="Akiyama H."/>
            <person name="Itoh T."/>
            <person name="Takami H."/>
        </authorList>
    </citation>
    <scope>NUCLEOTIDE SEQUENCE [LARGE SCALE GENOMIC DNA]</scope>
    <source>
        <strain evidence="3 4">TAO100</strain>
    </source>
</reference>
<dbReference type="SUPFAM" id="SSF53955">
    <property type="entry name" value="Lysozyme-like"/>
    <property type="match status" value="1"/>
</dbReference>
<dbReference type="InterPro" id="IPR031304">
    <property type="entry name" value="SLT_2"/>
</dbReference>
<name>A0A1Q2SLC9_9GAMM</name>
<dbReference type="Gene3D" id="1.10.8.350">
    <property type="entry name" value="Bacterial muramidase"/>
    <property type="match status" value="1"/>
</dbReference>
<keyword evidence="4" id="KW-1185">Reference proteome</keyword>
<dbReference type="AlphaFoldDB" id="A0A1Q2SLC9"/>
<organism evidence="3 4">
    <name type="scientific">Candidatus Nitrosoglobus terrae</name>
    <dbReference type="NCBI Taxonomy" id="1630141"/>
    <lineage>
        <taxon>Bacteria</taxon>
        <taxon>Pseudomonadati</taxon>
        <taxon>Pseudomonadota</taxon>
        <taxon>Gammaproteobacteria</taxon>
        <taxon>Chromatiales</taxon>
        <taxon>Chromatiaceae</taxon>
        <taxon>Candidatus Nitrosoglobus</taxon>
    </lineage>
</organism>
<protein>
    <submittedName>
        <fullName evidence="3">Lytic murein transglycosylase B</fullName>
    </submittedName>
</protein>
<evidence type="ECO:0000256" key="1">
    <source>
        <dbReference type="PIRSR" id="PIRSR611757-1"/>
    </source>
</evidence>
<dbReference type="Pfam" id="PF13406">
    <property type="entry name" value="SLT_2"/>
    <property type="match status" value="1"/>
</dbReference>
<dbReference type="KEGG" id="ntt:TAO_0558"/>
<dbReference type="InterPro" id="IPR043426">
    <property type="entry name" value="MltB-like"/>
</dbReference>
<dbReference type="CDD" id="cd13399">
    <property type="entry name" value="Slt35-like"/>
    <property type="match status" value="1"/>
</dbReference>
<dbReference type="EMBL" id="AP014836">
    <property type="protein sequence ID" value="BAW79928.1"/>
    <property type="molecule type" value="Genomic_DNA"/>
</dbReference>
<evidence type="ECO:0000259" key="2">
    <source>
        <dbReference type="Pfam" id="PF13406"/>
    </source>
</evidence>
<evidence type="ECO:0000313" key="3">
    <source>
        <dbReference type="EMBL" id="BAW79928.1"/>
    </source>
</evidence>
<dbReference type="GO" id="GO:0009253">
    <property type="term" value="P:peptidoglycan catabolic process"/>
    <property type="evidence" value="ECO:0007669"/>
    <property type="project" value="TreeGrafter"/>
</dbReference>
<evidence type="ECO:0000313" key="4">
    <source>
        <dbReference type="Proteomes" id="UP000243679"/>
    </source>
</evidence>